<feature type="domain" description="Zn(2)-C6 fungal-type" evidence="3">
    <location>
        <begin position="6"/>
        <end position="33"/>
    </location>
</feature>
<evidence type="ECO:0000313" key="5">
    <source>
        <dbReference type="Proteomes" id="UP000663861"/>
    </source>
</evidence>
<dbReference type="Pfam" id="PF11951">
    <property type="entry name" value="Fungal_trans_2"/>
    <property type="match status" value="1"/>
</dbReference>
<evidence type="ECO:0000313" key="4">
    <source>
        <dbReference type="EMBL" id="CAE6429252.1"/>
    </source>
</evidence>
<comment type="subcellular location">
    <subcellularLocation>
        <location evidence="1">Nucleus</location>
    </subcellularLocation>
</comment>
<dbReference type="InterPro" id="IPR001138">
    <property type="entry name" value="Zn2Cys6_DnaBD"/>
</dbReference>
<keyword evidence="2" id="KW-0539">Nucleus</keyword>
<proteinExistence type="predicted"/>
<protein>
    <recommendedName>
        <fullName evidence="3">Zn(2)-C6 fungal-type domain-containing protein</fullName>
    </recommendedName>
</protein>
<dbReference type="InterPro" id="IPR036864">
    <property type="entry name" value="Zn2-C6_fun-type_DNA-bd_sf"/>
</dbReference>
<evidence type="ECO:0000256" key="1">
    <source>
        <dbReference type="ARBA" id="ARBA00004123"/>
    </source>
</evidence>
<dbReference type="EMBL" id="CAJMWY010000348">
    <property type="protein sequence ID" value="CAE6429252.1"/>
    <property type="molecule type" value="Genomic_DNA"/>
</dbReference>
<dbReference type="PANTHER" id="PTHR37534:SF46">
    <property type="entry name" value="ZN(II)2CYS6 TRANSCRIPTION FACTOR (EUROFUNG)"/>
    <property type="match status" value="1"/>
</dbReference>
<sequence length="501" mass="55523">MAAIGHSRKKKCDETRPICTRCRDGDFECSGYDHLAIPRGPRKRVRKKKIPADGLTPAPDPSYPVLGNISVTVSALPGLLARGSQRQPESHGSSTMSRFDLNSLSKSPQICALDPDHVIQMFIFYSQPTSESPTVQPFRSVPFSVMHAVADRARDSTFKLKSTYIGARIKKAILEGAGLSLGIRLIDDFQREITSTNLAPDTSITDIASFLDCLMGLSLGLMHIVNTPMAHSLLRKCVPFFLALAAKFPELWADYLSISIRHVLSHQKFEFSHFAFLDTVTALLFGTIPLVHYDTSLCSIVQWPREHHMEWAHGCSPVVVVLLARVNSWRAARFIAPTHPVPTLEEQQEFQACLQRWNPIIEYGDQPVAVMGRLAVQESWKHAVLICMHMGMCGANSADPWVEASVRQIAQLAATITTDNPLIVHITIPCIIAAAAARREKHRAILRKTIMVSRDGLTSLVRGADFILVLDHLWHGAGAGGRSTTWQDYVNSRLAMLPVEM</sequence>
<dbReference type="SUPFAM" id="SSF57701">
    <property type="entry name" value="Zn2/Cys6 DNA-binding domain"/>
    <property type="match status" value="1"/>
</dbReference>
<dbReference type="AlphaFoldDB" id="A0A8H2XPA8"/>
<reference evidence="4" key="1">
    <citation type="submission" date="2021-01" db="EMBL/GenBank/DDBJ databases">
        <authorList>
            <person name="Kaushik A."/>
        </authorList>
    </citation>
    <scope>NUCLEOTIDE SEQUENCE</scope>
    <source>
        <strain evidence="4">AG4-RS23</strain>
    </source>
</reference>
<dbReference type="GO" id="GO:0005634">
    <property type="term" value="C:nucleus"/>
    <property type="evidence" value="ECO:0007669"/>
    <property type="project" value="UniProtKB-SubCell"/>
</dbReference>
<dbReference type="CDD" id="cd00067">
    <property type="entry name" value="GAL4"/>
    <property type="match status" value="1"/>
</dbReference>
<gene>
    <name evidence="4" type="ORF">RDB_LOCUS23945</name>
</gene>
<evidence type="ECO:0000256" key="2">
    <source>
        <dbReference type="ARBA" id="ARBA00023242"/>
    </source>
</evidence>
<dbReference type="PANTHER" id="PTHR37534">
    <property type="entry name" value="TRANSCRIPTIONAL ACTIVATOR PROTEIN UGA3"/>
    <property type="match status" value="1"/>
</dbReference>
<dbReference type="Pfam" id="PF00172">
    <property type="entry name" value="Zn_clus"/>
    <property type="match status" value="1"/>
</dbReference>
<dbReference type="InterPro" id="IPR021858">
    <property type="entry name" value="Fun_TF"/>
</dbReference>
<organism evidence="4 5">
    <name type="scientific">Rhizoctonia solani</name>
    <dbReference type="NCBI Taxonomy" id="456999"/>
    <lineage>
        <taxon>Eukaryota</taxon>
        <taxon>Fungi</taxon>
        <taxon>Dikarya</taxon>
        <taxon>Basidiomycota</taxon>
        <taxon>Agaricomycotina</taxon>
        <taxon>Agaricomycetes</taxon>
        <taxon>Cantharellales</taxon>
        <taxon>Ceratobasidiaceae</taxon>
        <taxon>Rhizoctonia</taxon>
    </lineage>
</organism>
<accession>A0A8H2XPA8</accession>
<dbReference type="Proteomes" id="UP000663861">
    <property type="component" value="Unassembled WGS sequence"/>
</dbReference>
<dbReference type="GO" id="GO:0008270">
    <property type="term" value="F:zinc ion binding"/>
    <property type="evidence" value="ECO:0007669"/>
    <property type="project" value="InterPro"/>
</dbReference>
<comment type="caution">
    <text evidence="4">The sequence shown here is derived from an EMBL/GenBank/DDBJ whole genome shotgun (WGS) entry which is preliminary data.</text>
</comment>
<name>A0A8H2XPA8_9AGAM</name>
<evidence type="ECO:0000259" key="3">
    <source>
        <dbReference type="Pfam" id="PF00172"/>
    </source>
</evidence>
<dbReference type="GO" id="GO:0000981">
    <property type="term" value="F:DNA-binding transcription factor activity, RNA polymerase II-specific"/>
    <property type="evidence" value="ECO:0007669"/>
    <property type="project" value="InterPro"/>
</dbReference>